<evidence type="ECO:0000313" key="1">
    <source>
        <dbReference type="EMBL" id="SFG20358.1"/>
    </source>
</evidence>
<evidence type="ECO:0000313" key="2">
    <source>
        <dbReference type="Proteomes" id="UP000198661"/>
    </source>
</evidence>
<dbReference type="PANTHER" id="PTHR34822:SF1">
    <property type="entry name" value="GRPB FAMILY PROTEIN"/>
    <property type="match status" value="1"/>
</dbReference>
<keyword evidence="2" id="KW-1185">Reference proteome</keyword>
<dbReference type="Pfam" id="PF04229">
    <property type="entry name" value="GrpB"/>
    <property type="match status" value="1"/>
</dbReference>
<dbReference type="STRING" id="201973.SAMN04488025_12062"/>
<proteinExistence type="predicted"/>
<dbReference type="PANTHER" id="PTHR34822">
    <property type="entry name" value="GRPB DOMAIN PROTEIN (AFU_ORTHOLOGUE AFUA_1G01530)"/>
    <property type="match status" value="1"/>
</dbReference>
<dbReference type="InterPro" id="IPR043519">
    <property type="entry name" value="NT_sf"/>
</dbReference>
<protein>
    <submittedName>
        <fullName evidence="1">GrpB domain, predicted nucleotidyltransferase, UPF0157 family</fullName>
    </submittedName>
</protein>
<keyword evidence="1" id="KW-0808">Transferase</keyword>
<sequence length="220" mass="25495">MPMMGVRLCYNETGFMKKMDKGRWIDSPMDDAKPARDAEEYLKKVTVGELKPHNAPIALVEYDPRWPGLFEREADRIRSALGDRALRVEHVGSTSVPGLCAKPVIDILLVVPDSSDEASYVPALEAAGYKLRIREPEWFEHRLFKGPDTDINLHVFSEGASEIERMLCFRDWLRTYEEDREKYARVKRELARRSWRHVQDYADAKGDVVREILDRACKNR</sequence>
<organism evidence="1 2">
    <name type="scientific">Planifilum fulgidum</name>
    <dbReference type="NCBI Taxonomy" id="201973"/>
    <lineage>
        <taxon>Bacteria</taxon>
        <taxon>Bacillati</taxon>
        <taxon>Bacillota</taxon>
        <taxon>Bacilli</taxon>
        <taxon>Bacillales</taxon>
        <taxon>Thermoactinomycetaceae</taxon>
        <taxon>Planifilum</taxon>
    </lineage>
</organism>
<dbReference type="InterPro" id="IPR007344">
    <property type="entry name" value="GrpB/CoaE"/>
</dbReference>
<dbReference type="GO" id="GO:0016740">
    <property type="term" value="F:transferase activity"/>
    <property type="evidence" value="ECO:0007669"/>
    <property type="project" value="UniProtKB-KW"/>
</dbReference>
<dbReference type="Gene3D" id="3.30.460.10">
    <property type="entry name" value="Beta Polymerase, domain 2"/>
    <property type="match status" value="1"/>
</dbReference>
<name>A0A1I2PWD9_9BACL</name>
<dbReference type="AlphaFoldDB" id="A0A1I2PWD9"/>
<gene>
    <name evidence="1" type="ORF">SAMN04488025_12062</name>
</gene>
<reference evidence="1 2" key="1">
    <citation type="submission" date="2016-10" db="EMBL/GenBank/DDBJ databases">
        <authorList>
            <person name="de Groot N.N."/>
        </authorList>
    </citation>
    <scope>NUCLEOTIDE SEQUENCE [LARGE SCALE GENOMIC DNA]</scope>
    <source>
        <strain evidence="1 2">DSM 44945</strain>
    </source>
</reference>
<dbReference type="SUPFAM" id="SSF81301">
    <property type="entry name" value="Nucleotidyltransferase"/>
    <property type="match status" value="1"/>
</dbReference>
<dbReference type="Proteomes" id="UP000198661">
    <property type="component" value="Unassembled WGS sequence"/>
</dbReference>
<accession>A0A1I2PWD9</accession>
<dbReference type="EMBL" id="FOOK01000020">
    <property type="protein sequence ID" value="SFG20358.1"/>
    <property type="molecule type" value="Genomic_DNA"/>
</dbReference>